<feature type="domain" description="Abortive phage infection protein C-terminal" evidence="1">
    <location>
        <begin position="245"/>
        <end position="498"/>
    </location>
</feature>
<accession>A0ABZ1HE60</accession>
<gene>
    <name evidence="2" type="ORF">OHB35_28595</name>
</gene>
<name>A0ABZ1HE60_STRPH</name>
<keyword evidence="3" id="KW-1185">Reference proteome</keyword>
<organism evidence="2 3">
    <name type="scientific">Streptomyces phaeochromogenes</name>
    <dbReference type="NCBI Taxonomy" id="1923"/>
    <lineage>
        <taxon>Bacteria</taxon>
        <taxon>Bacillati</taxon>
        <taxon>Actinomycetota</taxon>
        <taxon>Actinomycetes</taxon>
        <taxon>Kitasatosporales</taxon>
        <taxon>Streptomycetaceae</taxon>
        <taxon>Streptomyces</taxon>
        <taxon>Streptomyces phaeochromogenes group</taxon>
    </lineage>
</organism>
<dbReference type="Proteomes" id="UP001340816">
    <property type="component" value="Chromosome"/>
</dbReference>
<proteinExistence type="predicted"/>
<evidence type="ECO:0000313" key="2">
    <source>
        <dbReference type="EMBL" id="WSD16889.1"/>
    </source>
</evidence>
<dbReference type="EMBL" id="CP109135">
    <property type="protein sequence ID" value="WSD16889.1"/>
    <property type="molecule type" value="Genomic_DNA"/>
</dbReference>
<evidence type="ECO:0000259" key="1">
    <source>
        <dbReference type="Pfam" id="PF10592"/>
    </source>
</evidence>
<sequence length="587" mass="66581">MTKSSSQDLRRSCEQYAAKYGYSPANLEHGLEAYAAHVFAQENGFDALLEGELTAKADLSEYIFRKNDLGIDAFLEDPTNKKIILLQAAWRSKRLEEDKVASFFDSPSRITSVDYLTTGDDQVQELLADLRQKMADGYELQLKFVTNINVADKERLQELTEARNTTYEESDQAVVCELYGSAELMQRDRELQSAVRGGHVTSVEFSLQNGKFIELLEPYRTVIAVIKANELVDLYRRRDVGSKLFNLNIRLPLTSLKVNPKMVETAISDEEGPHFFYYNNGVAAVCSQYALVGNKLTAHRLQIINGAQTVSALAKARRRSPNSDVYVLFRLTETSEQYGGAFTENIIRYNNTQNPVKVSDFFSNDEIQIWIRDNLPKLSGKGPVPAFYYVHKSGYKPKGASGRGIKIEQLAGIRHAFLYGPVVSYREPAQFFDRSLRYWEAFGVDGKAVDNWRPEEVAQAVAAITIHQRIQGLGKELRGKEATRNLAEAKYLYRLARYVTGMVAVGLEAVRSDSFNDYQTLIASSPTFDKYVDPIIREARGVLRHEWRRIQENRAGVQVEYNLARDDKLWVRLSDTLKESVLTEVTF</sequence>
<dbReference type="InterPro" id="IPR018891">
    <property type="entry name" value="AIPR_C"/>
</dbReference>
<evidence type="ECO:0000313" key="3">
    <source>
        <dbReference type="Proteomes" id="UP001340816"/>
    </source>
</evidence>
<dbReference type="RefSeq" id="WP_326760313.1">
    <property type="nucleotide sequence ID" value="NZ_CP109135.1"/>
</dbReference>
<reference evidence="2 3" key="1">
    <citation type="submission" date="2022-10" db="EMBL/GenBank/DDBJ databases">
        <title>The complete genomes of actinobacterial strains from the NBC collection.</title>
        <authorList>
            <person name="Joergensen T.S."/>
            <person name="Alvarez Arevalo M."/>
            <person name="Sterndorff E.B."/>
            <person name="Faurdal D."/>
            <person name="Vuksanovic O."/>
            <person name="Mourched A.-S."/>
            <person name="Charusanti P."/>
            <person name="Shaw S."/>
            <person name="Blin K."/>
            <person name="Weber T."/>
        </authorList>
    </citation>
    <scope>NUCLEOTIDE SEQUENCE [LARGE SCALE GENOMIC DNA]</scope>
    <source>
        <strain evidence="2 3">NBC 01752</strain>
    </source>
</reference>
<dbReference type="Pfam" id="PF10592">
    <property type="entry name" value="AIPR"/>
    <property type="match status" value="1"/>
</dbReference>
<protein>
    <submittedName>
        <fullName evidence="2">AIPR family protein</fullName>
    </submittedName>
</protein>